<keyword evidence="2 5" id="KW-0548">Nucleotidyltransferase</keyword>
<evidence type="ECO:0000256" key="1">
    <source>
        <dbReference type="ARBA" id="ARBA00022679"/>
    </source>
</evidence>
<gene>
    <name evidence="5" type="primary">cofC</name>
    <name evidence="5" type="ORF">ET475_03925</name>
</gene>
<dbReference type="NCBIfam" id="TIGR03552">
    <property type="entry name" value="F420_cofC"/>
    <property type="match status" value="1"/>
</dbReference>
<dbReference type="EC" id="2.7.7.68" evidence="5"/>
<protein>
    <submittedName>
        <fullName evidence="5">2-phospho-L-lactate guanylyltransferase</fullName>
        <ecNumber evidence="5">2.7.7.68</ecNumber>
    </submittedName>
</protein>
<dbReference type="GO" id="GO:0005525">
    <property type="term" value="F:GTP binding"/>
    <property type="evidence" value="ECO:0007669"/>
    <property type="project" value="UniProtKB-KW"/>
</dbReference>
<keyword evidence="4" id="KW-0342">GTP-binding</keyword>
<dbReference type="SUPFAM" id="SSF53448">
    <property type="entry name" value="Nucleotide-diphospho-sugar transferases"/>
    <property type="match status" value="1"/>
</dbReference>
<dbReference type="Pfam" id="PF01983">
    <property type="entry name" value="CofC"/>
    <property type="match status" value="1"/>
</dbReference>
<dbReference type="Proteomes" id="UP000293995">
    <property type="component" value="Chromosome"/>
</dbReference>
<evidence type="ECO:0000313" key="5">
    <source>
        <dbReference type="EMBL" id="QAY59223.1"/>
    </source>
</evidence>
<name>A0A4P6ECY9_9MICO</name>
<evidence type="ECO:0000256" key="3">
    <source>
        <dbReference type="ARBA" id="ARBA00022741"/>
    </source>
</evidence>
<dbReference type="PANTHER" id="PTHR40392">
    <property type="entry name" value="2-PHOSPHO-L-LACTATE GUANYLYLTRANSFERASE"/>
    <property type="match status" value="1"/>
</dbReference>
<sequence length="217" mass="21969">MLHGWTVVIPVKPTALGKSRLVGSGDRAALARAIALDTIEAARRVCPVVVVTADAEVAAAARELGASVVGEGEPAGLNAAIARGVDAARSGHRAAMLGDLPALRSTDLAAALRDAASLDRAVVPDAEGTGSTLVTARAGMAWASAFGADSLARHIALGCTALDAAASLRRDVDTVEQLAAAATLGLGPRTSTLQPTSHNDTVAITLEELSDTRRKRG</sequence>
<dbReference type="AlphaFoldDB" id="A0A4P6ECY9"/>
<evidence type="ECO:0000256" key="4">
    <source>
        <dbReference type="ARBA" id="ARBA00023134"/>
    </source>
</evidence>
<dbReference type="InterPro" id="IPR029044">
    <property type="entry name" value="Nucleotide-diphossugar_trans"/>
</dbReference>
<dbReference type="KEGG" id="mprt:ET475_03925"/>
<dbReference type="EMBL" id="CP035494">
    <property type="protein sequence ID" value="QAY59223.1"/>
    <property type="molecule type" value="Genomic_DNA"/>
</dbReference>
<dbReference type="GO" id="GO:0043814">
    <property type="term" value="F:phospholactate guanylyltransferase activity"/>
    <property type="evidence" value="ECO:0007669"/>
    <property type="project" value="UniProtKB-EC"/>
</dbReference>
<keyword evidence="1 5" id="KW-0808">Transferase</keyword>
<dbReference type="PANTHER" id="PTHR40392:SF1">
    <property type="entry name" value="2-PHOSPHO-L-LACTATE GUANYLYLTRANSFERASE"/>
    <property type="match status" value="1"/>
</dbReference>
<evidence type="ECO:0000256" key="2">
    <source>
        <dbReference type="ARBA" id="ARBA00022695"/>
    </source>
</evidence>
<dbReference type="RefSeq" id="WP_129386217.1">
    <property type="nucleotide sequence ID" value="NZ_CP035494.1"/>
</dbReference>
<reference evidence="5 6" key="1">
    <citation type="submission" date="2019-01" db="EMBL/GenBank/DDBJ databases">
        <title>Genome sequencing of strain DFW100M-13.</title>
        <authorList>
            <person name="Heo J."/>
            <person name="Kim S.-J."/>
            <person name="Kim J.-S."/>
            <person name="Hong S.-B."/>
            <person name="Kwon S.-W."/>
        </authorList>
    </citation>
    <scope>NUCLEOTIDE SEQUENCE [LARGE SCALE GENOMIC DNA]</scope>
    <source>
        <strain evidence="5 6">DFW100M-13</strain>
    </source>
</reference>
<evidence type="ECO:0000313" key="6">
    <source>
        <dbReference type="Proteomes" id="UP000293995"/>
    </source>
</evidence>
<dbReference type="InterPro" id="IPR002835">
    <property type="entry name" value="CofC"/>
</dbReference>
<dbReference type="Gene3D" id="3.90.550.10">
    <property type="entry name" value="Spore Coat Polysaccharide Biosynthesis Protein SpsA, Chain A"/>
    <property type="match status" value="1"/>
</dbReference>
<organism evidence="5 6">
    <name type="scientific">Microbacterium protaetiae</name>
    <dbReference type="NCBI Taxonomy" id="2509458"/>
    <lineage>
        <taxon>Bacteria</taxon>
        <taxon>Bacillati</taxon>
        <taxon>Actinomycetota</taxon>
        <taxon>Actinomycetes</taxon>
        <taxon>Micrococcales</taxon>
        <taxon>Microbacteriaceae</taxon>
        <taxon>Microbacterium</taxon>
    </lineage>
</organism>
<accession>A0A4P6ECY9</accession>
<keyword evidence="3" id="KW-0547">Nucleotide-binding</keyword>
<proteinExistence type="predicted"/>
<keyword evidence="6" id="KW-1185">Reference proteome</keyword>
<dbReference type="OrthoDB" id="9151145at2"/>